<dbReference type="OrthoDB" id="5192138at2"/>
<dbReference type="Proteomes" id="UP000316298">
    <property type="component" value="Unassembled WGS sequence"/>
</dbReference>
<protein>
    <submittedName>
        <fullName evidence="1">Uncharacterized protein</fullName>
    </submittedName>
</protein>
<name>A0A542D9S8_9ACTN</name>
<dbReference type="EMBL" id="VFMM01000004">
    <property type="protein sequence ID" value="TQI99828.1"/>
    <property type="molecule type" value="Genomic_DNA"/>
</dbReference>
<evidence type="ECO:0000313" key="1">
    <source>
        <dbReference type="EMBL" id="TQI99828.1"/>
    </source>
</evidence>
<comment type="caution">
    <text evidence="1">The sequence shown here is derived from an EMBL/GenBank/DDBJ whole genome shotgun (WGS) entry which is preliminary data.</text>
</comment>
<keyword evidence="2" id="KW-1185">Reference proteome</keyword>
<evidence type="ECO:0000313" key="2">
    <source>
        <dbReference type="Proteomes" id="UP000316298"/>
    </source>
</evidence>
<dbReference type="RefSeq" id="WP_141862115.1">
    <property type="nucleotide sequence ID" value="NZ_BAAAKA010000049.1"/>
</dbReference>
<proteinExistence type="predicted"/>
<accession>A0A542D9S8</accession>
<organism evidence="1 2">
    <name type="scientific">Kribbella jejuensis</name>
    <dbReference type="NCBI Taxonomy" id="236068"/>
    <lineage>
        <taxon>Bacteria</taxon>
        <taxon>Bacillati</taxon>
        <taxon>Actinomycetota</taxon>
        <taxon>Actinomycetes</taxon>
        <taxon>Propionibacteriales</taxon>
        <taxon>Kribbellaceae</taxon>
        <taxon>Kribbella</taxon>
    </lineage>
</organism>
<sequence>MGAPDRDLTDNNAENNAEYKAAYYAENRRRADLAQREFAERTHGWRFTLSADAAAWAATRPGPVLPTDLTHLVEEADAAGLFLKPEPGTIRSAFSSRDPYTEETSGAGFGFWPTAAEHLVVKAGTAVAYDQLNGLDALGVLHLVVDTFATPTASYEQA</sequence>
<dbReference type="AlphaFoldDB" id="A0A542D9S8"/>
<reference evidence="1 2" key="1">
    <citation type="submission" date="2019-06" db="EMBL/GenBank/DDBJ databases">
        <title>Sequencing the genomes of 1000 actinobacteria strains.</title>
        <authorList>
            <person name="Klenk H.-P."/>
        </authorList>
    </citation>
    <scope>NUCLEOTIDE SEQUENCE [LARGE SCALE GENOMIC DNA]</scope>
    <source>
        <strain evidence="1 2">DSM 17305</strain>
    </source>
</reference>
<gene>
    <name evidence="1" type="ORF">FB475_6816</name>
</gene>